<accession>A0ABY8B0Q5</accession>
<gene>
    <name evidence="1" type="ORF">OE059_02365</name>
</gene>
<protein>
    <recommendedName>
        <fullName evidence="3">Intracellular proteinase inhibitor BsuPI domain-containing protein</fullName>
    </recommendedName>
</protein>
<sequence length="151" mass="17117">MRALVIVLLVGLMTIVGCQQLQTEESSEENVVYEQNVDETMIDKRAGQSDAIAVSLERTNNTTMLFTIRMLENRRLDPTTVMSYEVEGERVAIPFGELIAEREEDIRTYEYQTDVDPDLFVSETLPLFHLVEEGESEVTIPLEVINSTNGE</sequence>
<dbReference type="RefSeq" id="WP_012727337.1">
    <property type="nucleotide sequence ID" value="NZ_CAXPIM010000103.1"/>
</dbReference>
<proteinExistence type="predicted"/>
<reference evidence="1 2" key="1">
    <citation type="submission" date="2022-10" db="EMBL/GenBank/DDBJ databases">
        <title>Complete genome sequence of Exiguobacterium profundum TSS-3 isolated from an extremely saline-alkaline spring located in Ixtapa, Chiapas-Mexico.</title>
        <authorList>
            <person name="Rincon-Rosales R."/>
            <person name="Rogel M.A."/>
            <person name="Rincon-Molina C.I."/>
            <person name="Guerrero G."/>
            <person name="Manzano-Gomez L.A."/>
            <person name="Lopez-Lopez A."/>
            <person name="Rincon Molina F.A."/>
            <person name="Martinez-Romero E."/>
        </authorList>
    </citation>
    <scope>NUCLEOTIDE SEQUENCE [LARGE SCALE GENOMIC DNA]</scope>
    <source>
        <strain evidence="1 2">TSS-3</strain>
    </source>
</reference>
<organism evidence="1 2">
    <name type="scientific">Exiguobacterium profundum</name>
    <dbReference type="NCBI Taxonomy" id="307643"/>
    <lineage>
        <taxon>Bacteria</taxon>
        <taxon>Bacillati</taxon>
        <taxon>Bacillota</taxon>
        <taxon>Bacilli</taxon>
        <taxon>Bacillales</taxon>
        <taxon>Bacillales Family XII. Incertae Sedis</taxon>
        <taxon>Exiguobacterium</taxon>
    </lineage>
</organism>
<name>A0ABY8B0Q5_9BACL</name>
<evidence type="ECO:0000313" key="2">
    <source>
        <dbReference type="Proteomes" id="UP001219957"/>
    </source>
</evidence>
<dbReference type="PROSITE" id="PS51257">
    <property type="entry name" value="PROKAR_LIPOPROTEIN"/>
    <property type="match status" value="1"/>
</dbReference>
<keyword evidence="2" id="KW-1185">Reference proteome</keyword>
<dbReference type="EMBL" id="CP109617">
    <property type="protein sequence ID" value="WED55721.1"/>
    <property type="molecule type" value="Genomic_DNA"/>
</dbReference>
<evidence type="ECO:0000313" key="1">
    <source>
        <dbReference type="EMBL" id="WED55721.1"/>
    </source>
</evidence>
<dbReference type="Proteomes" id="UP001219957">
    <property type="component" value="Chromosome"/>
</dbReference>
<evidence type="ECO:0008006" key="3">
    <source>
        <dbReference type="Google" id="ProtNLM"/>
    </source>
</evidence>